<accession>A0A2K2DDK7</accession>
<dbReference type="InParanoid" id="A0A2K2DDK7"/>
<organism evidence="1">
    <name type="scientific">Brachypodium distachyon</name>
    <name type="common">Purple false brome</name>
    <name type="synonym">Trachynia distachya</name>
    <dbReference type="NCBI Taxonomy" id="15368"/>
    <lineage>
        <taxon>Eukaryota</taxon>
        <taxon>Viridiplantae</taxon>
        <taxon>Streptophyta</taxon>
        <taxon>Embryophyta</taxon>
        <taxon>Tracheophyta</taxon>
        <taxon>Spermatophyta</taxon>
        <taxon>Magnoliopsida</taxon>
        <taxon>Liliopsida</taxon>
        <taxon>Poales</taxon>
        <taxon>Poaceae</taxon>
        <taxon>BOP clade</taxon>
        <taxon>Pooideae</taxon>
        <taxon>Stipodae</taxon>
        <taxon>Brachypodieae</taxon>
        <taxon>Brachypodium</taxon>
    </lineage>
</organism>
<dbReference type="EMBL" id="CM000881">
    <property type="protein sequence ID" value="PNT72360.1"/>
    <property type="molecule type" value="Genomic_DNA"/>
</dbReference>
<sequence>MPGYKSLINEDNNNILLHSFGKAEISAPTNEPKCKKRRSSSMKTKLSCVECFASILASLAPSLFFYKADWHVDIPYKVGSLITLCSRAIDVVLLLLR</sequence>
<name>A0A2K2DDK7_BRADI</name>
<reference evidence="1 2" key="1">
    <citation type="journal article" date="2010" name="Nature">
        <title>Genome sequencing and analysis of the model grass Brachypodium distachyon.</title>
        <authorList>
            <consortium name="International Brachypodium Initiative"/>
        </authorList>
    </citation>
    <scope>NUCLEOTIDE SEQUENCE [LARGE SCALE GENOMIC DNA]</scope>
    <source>
        <strain evidence="1 2">Bd21</strain>
    </source>
</reference>
<protein>
    <submittedName>
        <fullName evidence="1 2">Uncharacterized protein</fullName>
    </submittedName>
</protein>
<dbReference type="Gramene" id="PNT72360">
    <property type="protein sequence ID" value="PNT72360"/>
    <property type="gene ID" value="BRADI_2g43054v3"/>
</dbReference>
<evidence type="ECO:0000313" key="3">
    <source>
        <dbReference type="Proteomes" id="UP000008810"/>
    </source>
</evidence>
<keyword evidence="3" id="KW-1185">Reference proteome</keyword>
<dbReference type="Proteomes" id="UP000008810">
    <property type="component" value="Chromosome 2"/>
</dbReference>
<dbReference type="EnsemblPlants" id="PNT72360">
    <property type="protein sequence ID" value="PNT72360"/>
    <property type="gene ID" value="BRADI_2g43054v3"/>
</dbReference>
<evidence type="ECO:0000313" key="1">
    <source>
        <dbReference type="EMBL" id="PNT72360.1"/>
    </source>
</evidence>
<gene>
    <name evidence="1" type="ORF">BRADI_2g43054v3</name>
</gene>
<reference evidence="1" key="2">
    <citation type="submission" date="2017-06" db="EMBL/GenBank/DDBJ databases">
        <title>WGS assembly of Brachypodium distachyon.</title>
        <authorList>
            <consortium name="The International Brachypodium Initiative"/>
            <person name="Lucas S."/>
            <person name="Harmon-Smith M."/>
            <person name="Lail K."/>
            <person name="Tice H."/>
            <person name="Grimwood J."/>
            <person name="Bruce D."/>
            <person name="Barry K."/>
            <person name="Shu S."/>
            <person name="Lindquist E."/>
            <person name="Wang M."/>
            <person name="Pitluck S."/>
            <person name="Vogel J.P."/>
            <person name="Garvin D.F."/>
            <person name="Mockler T.C."/>
            <person name="Schmutz J."/>
            <person name="Rokhsar D."/>
            <person name="Bevan M.W."/>
        </authorList>
    </citation>
    <scope>NUCLEOTIDE SEQUENCE</scope>
    <source>
        <strain evidence="1">Bd21</strain>
    </source>
</reference>
<proteinExistence type="predicted"/>
<evidence type="ECO:0000313" key="2">
    <source>
        <dbReference type="EnsemblPlants" id="PNT72360"/>
    </source>
</evidence>
<reference evidence="2" key="3">
    <citation type="submission" date="2018-08" db="UniProtKB">
        <authorList>
            <consortium name="EnsemblPlants"/>
        </authorList>
    </citation>
    <scope>IDENTIFICATION</scope>
    <source>
        <strain evidence="2">cv. Bd21</strain>
    </source>
</reference>
<dbReference type="AlphaFoldDB" id="A0A2K2DDK7"/>